<protein>
    <recommendedName>
        <fullName evidence="3">Phage protein, HK97 gp10 family</fullName>
    </recommendedName>
</protein>
<dbReference type="EMBL" id="LAQT01000008">
    <property type="protein sequence ID" value="KPC53024.1"/>
    <property type="molecule type" value="Genomic_DNA"/>
</dbReference>
<keyword evidence="2" id="KW-1185">Reference proteome</keyword>
<reference evidence="1 2" key="1">
    <citation type="submission" date="2015-07" db="EMBL/GenBank/DDBJ databases">
        <title>Draft genome sequence of the Amantichitinum ursilacus IGB-41, a new chitin-degrading bacterium.</title>
        <authorList>
            <person name="Kirstahler P."/>
            <person name="Guenther M."/>
            <person name="Grumaz C."/>
            <person name="Rupp S."/>
            <person name="Zibek S."/>
            <person name="Sohn K."/>
        </authorList>
    </citation>
    <scope>NUCLEOTIDE SEQUENCE [LARGE SCALE GENOMIC DNA]</scope>
    <source>
        <strain evidence="1 2">IGB-41</strain>
    </source>
</reference>
<dbReference type="OrthoDB" id="6876814at2"/>
<organism evidence="1 2">
    <name type="scientific">Amantichitinum ursilacus</name>
    <dbReference type="NCBI Taxonomy" id="857265"/>
    <lineage>
        <taxon>Bacteria</taxon>
        <taxon>Pseudomonadati</taxon>
        <taxon>Pseudomonadota</taxon>
        <taxon>Betaproteobacteria</taxon>
        <taxon>Neisseriales</taxon>
        <taxon>Chitinibacteraceae</taxon>
        <taxon>Amantichitinum</taxon>
    </lineage>
</organism>
<proteinExistence type="predicted"/>
<dbReference type="RefSeq" id="WP_053937862.1">
    <property type="nucleotide sequence ID" value="NZ_LAQT01000008.1"/>
</dbReference>
<sequence length="143" mass="16229">MAIDIRVQFEKGLTGVNFDKREMRKAMRVAGRDVQKAARQLIARRVRSAAGGNPGKDTGRLWRSLGYKVSKSGFMAVVKHRKVAGMKSFYPAFLYHGVRDRNGGWRISPRNNYIVDALDARRDFVRATLARHVEAALKPAWEK</sequence>
<dbReference type="STRING" id="857265.WG78_11055"/>
<accession>A0A0N0GNN8</accession>
<dbReference type="Proteomes" id="UP000037939">
    <property type="component" value="Unassembled WGS sequence"/>
</dbReference>
<dbReference type="AlphaFoldDB" id="A0A0N0GNN8"/>
<comment type="caution">
    <text evidence="1">The sequence shown here is derived from an EMBL/GenBank/DDBJ whole genome shotgun (WGS) entry which is preliminary data.</text>
</comment>
<evidence type="ECO:0008006" key="3">
    <source>
        <dbReference type="Google" id="ProtNLM"/>
    </source>
</evidence>
<name>A0A0N0GNN8_9NEIS</name>
<evidence type="ECO:0000313" key="1">
    <source>
        <dbReference type="EMBL" id="KPC53024.1"/>
    </source>
</evidence>
<evidence type="ECO:0000313" key="2">
    <source>
        <dbReference type="Proteomes" id="UP000037939"/>
    </source>
</evidence>
<gene>
    <name evidence="1" type="ORF">WG78_11055</name>
</gene>